<dbReference type="AlphaFoldDB" id="A0AAQ3X913"/>
<reference evidence="2 3" key="1">
    <citation type="submission" date="2024-02" db="EMBL/GenBank/DDBJ databases">
        <title>High-quality chromosome-scale genome assembly of Pensacola bahiagrass (Paspalum notatum Flugge var. saurae).</title>
        <authorList>
            <person name="Vega J.M."/>
            <person name="Podio M."/>
            <person name="Orjuela J."/>
            <person name="Siena L.A."/>
            <person name="Pessino S.C."/>
            <person name="Combes M.C."/>
            <person name="Mariac C."/>
            <person name="Albertini E."/>
            <person name="Pupilli F."/>
            <person name="Ortiz J.P.A."/>
            <person name="Leblanc O."/>
        </authorList>
    </citation>
    <scope>NUCLEOTIDE SEQUENCE [LARGE SCALE GENOMIC DNA]</scope>
    <source>
        <strain evidence="2">R1</strain>
        <tissue evidence="2">Leaf</tissue>
    </source>
</reference>
<feature type="region of interest" description="Disordered" evidence="1">
    <location>
        <begin position="29"/>
        <end position="76"/>
    </location>
</feature>
<evidence type="ECO:0000313" key="2">
    <source>
        <dbReference type="EMBL" id="WVZ88002.1"/>
    </source>
</evidence>
<accession>A0AAQ3X913</accession>
<dbReference type="Proteomes" id="UP001341281">
    <property type="component" value="Chromosome 08"/>
</dbReference>
<proteinExistence type="predicted"/>
<name>A0AAQ3X913_PASNO</name>
<gene>
    <name evidence="2" type="ORF">U9M48_034564</name>
</gene>
<dbReference type="EMBL" id="CP144752">
    <property type="protein sequence ID" value="WVZ88002.1"/>
    <property type="molecule type" value="Genomic_DNA"/>
</dbReference>
<feature type="compositionally biased region" description="Low complexity" evidence="1">
    <location>
        <begin position="64"/>
        <end position="76"/>
    </location>
</feature>
<keyword evidence="3" id="KW-1185">Reference proteome</keyword>
<sequence length="247" mass="25995">MAPASLPYRPWNRRSLAASACLATPRADALPRGAERAHGSAGAEPFRASPSPVPDATAANLRFSSPSTWPASSAPRSIITGPRRHVRWATTTPVLLQPRCVPEVPSDPLLFFSTPIPASAASAVSAACAVRPPPCSTSTLAAFPVAGPLPAGAPSSRYAGLLRPPLSSSHCAAPLALPFPVRAWLAAPVFVARCPRRRRAAPGLSRFPVVRPSSRCPLWLCRAPFVLIRLLRLQSSPGTNMQVSRSG</sequence>
<protein>
    <submittedName>
        <fullName evidence="2">Uncharacterized protein</fullName>
    </submittedName>
</protein>
<organism evidence="2 3">
    <name type="scientific">Paspalum notatum var. saurae</name>
    <dbReference type="NCBI Taxonomy" id="547442"/>
    <lineage>
        <taxon>Eukaryota</taxon>
        <taxon>Viridiplantae</taxon>
        <taxon>Streptophyta</taxon>
        <taxon>Embryophyta</taxon>
        <taxon>Tracheophyta</taxon>
        <taxon>Spermatophyta</taxon>
        <taxon>Magnoliopsida</taxon>
        <taxon>Liliopsida</taxon>
        <taxon>Poales</taxon>
        <taxon>Poaceae</taxon>
        <taxon>PACMAD clade</taxon>
        <taxon>Panicoideae</taxon>
        <taxon>Andropogonodae</taxon>
        <taxon>Paspaleae</taxon>
        <taxon>Paspalinae</taxon>
        <taxon>Paspalum</taxon>
    </lineage>
</organism>
<evidence type="ECO:0000313" key="3">
    <source>
        <dbReference type="Proteomes" id="UP001341281"/>
    </source>
</evidence>
<evidence type="ECO:0000256" key="1">
    <source>
        <dbReference type="SAM" id="MobiDB-lite"/>
    </source>
</evidence>